<organism evidence="2 3">
    <name type="scientific">Paramagnetospirillum kuznetsovii</name>
    <dbReference type="NCBI Taxonomy" id="2053833"/>
    <lineage>
        <taxon>Bacteria</taxon>
        <taxon>Pseudomonadati</taxon>
        <taxon>Pseudomonadota</taxon>
        <taxon>Alphaproteobacteria</taxon>
        <taxon>Rhodospirillales</taxon>
        <taxon>Magnetospirillaceae</taxon>
        <taxon>Paramagnetospirillum</taxon>
    </lineage>
</organism>
<proteinExistence type="predicted"/>
<evidence type="ECO:0000313" key="3">
    <source>
        <dbReference type="Proteomes" id="UP000251075"/>
    </source>
</evidence>
<gene>
    <name evidence="2" type="ORF">CU669_04895</name>
</gene>
<dbReference type="AlphaFoldDB" id="A0A364P2B6"/>
<dbReference type="Proteomes" id="UP000251075">
    <property type="component" value="Unassembled WGS sequence"/>
</dbReference>
<reference evidence="2 3" key="1">
    <citation type="submission" date="2017-11" db="EMBL/GenBank/DDBJ databases">
        <title>Draft genome sequence of magnetotactic bacterium Magnetospirillum kuznetsovii LBB-42.</title>
        <authorList>
            <person name="Grouzdev D.S."/>
            <person name="Rysina M.S."/>
            <person name="Baslerov R.V."/>
            <person name="Koziaeva V."/>
        </authorList>
    </citation>
    <scope>NUCLEOTIDE SEQUENCE [LARGE SCALE GENOMIC DNA]</scope>
    <source>
        <strain evidence="2 3">LBB-42</strain>
    </source>
</reference>
<dbReference type="OrthoDB" id="9942146at2"/>
<keyword evidence="3" id="KW-1185">Reference proteome</keyword>
<protein>
    <submittedName>
        <fullName evidence="2">Uncharacterized protein</fullName>
    </submittedName>
</protein>
<keyword evidence="1" id="KW-1133">Transmembrane helix</keyword>
<accession>A0A364P2B6</accession>
<dbReference type="RefSeq" id="WP_112142660.1">
    <property type="nucleotide sequence ID" value="NZ_PGTO01000002.1"/>
</dbReference>
<keyword evidence="1" id="KW-0472">Membrane</keyword>
<feature type="transmembrane region" description="Helical" evidence="1">
    <location>
        <begin position="20"/>
        <end position="45"/>
    </location>
</feature>
<dbReference type="EMBL" id="PGTO01000002">
    <property type="protein sequence ID" value="RAU23461.1"/>
    <property type="molecule type" value="Genomic_DNA"/>
</dbReference>
<evidence type="ECO:0000313" key="2">
    <source>
        <dbReference type="EMBL" id="RAU23461.1"/>
    </source>
</evidence>
<keyword evidence="1" id="KW-0812">Transmembrane</keyword>
<name>A0A364P2B6_9PROT</name>
<comment type="caution">
    <text evidence="2">The sequence shown here is derived from an EMBL/GenBank/DDBJ whole genome shotgun (WGS) entry which is preliminary data.</text>
</comment>
<sequence length="61" mass="6063">MLAGTKAAAMAPMAAKTISVGIGVTVGWGLLSILAVAAVGSVYFARKYAGPLDVPVTDLEA</sequence>
<evidence type="ECO:0000256" key="1">
    <source>
        <dbReference type="SAM" id="Phobius"/>
    </source>
</evidence>